<name>A0A1A9ZSQ4_GLOPL</name>
<evidence type="ECO:0000313" key="2">
    <source>
        <dbReference type="Proteomes" id="UP000092445"/>
    </source>
</evidence>
<dbReference type="Proteomes" id="UP000092445">
    <property type="component" value="Unassembled WGS sequence"/>
</dbReference>
<dbReference type="VEuPathDB" id="VectorBase:GPAI023811"/>
<accession>A0A1A9ZSQ4</accession>
<organism evidence="1 2">
    <name type="scientific">Glossina pallidipes</name>
    <name type="common">Tsetse fly</name>
    <dbReference type="NCBI Taxonomy" id="7398"/>
    <lineage>
        <taxon>Eukaryota</taxon>
        <taxon>Metazoa</taxon>
        <taxon>Ecdysozoa</taxon>
        <taxon>Arthropoda</taxon>
        <taxon>Hexapoda</taxon>
        <taxon>Insecta</taxon>
        <taxon>Pterygota</taxon>
        <taxon>Neoptera</taxon>
        <taxon>Endopterygota</taxon>
        <taxon>Diptera</taxon>
        <taxon>Brachycera</taxon>
        <taxon>Muscomorpha</taxon>
        <taxon>Hippoboscoidea</taxon>
        <taxon>Glossinidae</taxon>
        <taxon>Glossina</taxon>
    </lineage>
</organism>
<protein>
    <submittedName>
        <fullName evidence="1">Uncharacterized protein</fullName>
    </submittedName>
</protein>
<keyword evidence="2" id="KW-1185">Reference proteome</keyword>
<sequence length="115" mass="13383">MEAARGNKRERFILSYSNCDDSDASSHIYFKRHFFEEDEEHEETIVLAGNQKMGTKGKIGVVIDDKHVGTILGEMKVKDLVPNFNFNFLFATLVKCKYIELLQLLILQENNQRNW</sequence>
<evidence type="ECO:0000313" key="1">
    <source>
        <dbReference type="EnsemblMetazoa" id="GPAI023811-PA"/>
    </source>
</evidence>
<dbReference type="AlphaFoldDB" id="A0A1A9ZSQ4"/>
<dbReference type="EnsemblMetazoa" id="GPAI023811-RA">
    <property type="protein sequence ID" value="GPAI023811-PA"/>
    <property type="gene ID" value="GPAI023811"/>
</dbReference>
<proteinExistence type="predicted"/>
<reference evidence="1" key="2">
    <citation type="submission" date="2020-05" db="UniProtKB">
        <authorList>
            <consortium name="EnsemblMetazoa"/>
        </authorList>
    </citation>
    <scope>IDENTIFICATION</scope>
    <source>
        <strain evidence="1">IAEA</strain>
    </source>
</reference>
<reference evidence="2" key="1">
    <citation type="submission" date="2014-03" db="EMBL/GenBank/DDBJ databases">
        <authorList>
            <person name="Aksoy S."/>
            <person name="Warren W."/>
            <person name="Wilson R.K."/>
        </authorList>
    </citation>
    <scope>NUCLEOTIDE SEQUENCE [LARGE SCALE GENOMIC DNA]</scope>
    <source>
        <strain evidence="2">IAEA</strain>
    </source>
</reference>